<dbReference type="EMBL" id="JAPKNA010000001">
    <property type="protein sequence ID" value="MCX5463855.1"/>
    <property type="molecule type" value="Genomic_DNA"/>
</dbReference>
<dbReference type="Pfam" id="PF02926">
    <property type="entry name" value="THUMP"/>
    <property type="match status" value="1"/>
</dbReference>
<dbReference type="InterPro" id="IPR000241">
    <property type="entry name" value="RlmKL-like_Mtase"/>
</dbReference>
<evidence type="ECO:0000256" key="4">
    <source>
        <dbReference type="SAM" id="MobiDB-lite"/>
    </source>
</evidence>
<feature type="compositionally biased region" description="Basic and acidic residues" evidence="4">
    <location>
        <begin position="136"/>
        <end position="154"/>
    </location>
</feature>
<name>A0ABT3VNM2_9BURK</name>
<feature type="compositionally biased region" description="Basic and acidic residues" evidence="4">
    <location>
        <begin position="111"/>
        <end position="129"/>
    </location>
</feature>
<protein>
    <submittedName>
        <fullName evidence="6">THUMP domain-containing protein</fullName>
    </submittedName>
</protein>
<feature type="compositionally biased region" description="Basic and acidic residues" evidence="4">
    <location>
        <begin position="261"/>
        <end position="519"/>
    </location>
</feature>
<dbReference type="InterPro" id="IPR054170">
    <property type="entry name" value="RlmL_1st"/>
</dbReference>
<feature type="compositionally biased region" description="Basic and acidic residues" evidence="4">
    <location>
        <begin position="186"/>
        <end position="204"/>
    </location>
</feature>
<dbReference type="CDD" id="cd02440">
    <property type="entry name" value="AdoMet_MTases"/>
    <property type="match status" value="1"/>
</dbReference>
<sequence>MSDQSERKTLSLATGPKKKSSNAEPRVRSGARARAASLQQDRQGGPKRESRPYAEKRDQDRRERPAFDRNREGGRPQSGERREFSGERRERPAFDRNREGRPQGDRPAFSGERRERPAFDRNREGRPQGDRPAFSGERRERPAFDRNREGRPQGDRPAFSGERRERPAFDRNREGRPQGDRPAFSGERRERPAFDRNREGRPQGDRPAFSSERRERPAFDRNREGRPQGDRPAFSGERRERPAFDRNREGRPQGDRPAFSGERRERPAFDRNREGGRPQSGERREFSGERRERPAFDRNREGGRPQSGERREFSGERRERPAFDRNREGGRPQSGERREFSGERRERPAFDRNREGGRPQSGERREFSGERRERPAFDRNREGGRPQSGERREFSGERRERPAFDRNREGGRPQSGERREFSGERRERPAFDRNREGGRPQSGERREFSGERRERPAFDRNREGGRPQSGDRREFSSERRERPSFDRNRDSRPQTGERRNFSGERRERPAFKGDSESSDRTPAGKMPSGLFKPAGDSDAFPQYVSPIQRVDSPQAPKPGQRLPDSTIEENERVQVKALQGERYRLFAPCPQGLEEALSLELQALGYENVQTGRAGCHFDADWIGVMRANLSSRLATRILLEVSHAPVTNEEDILALARVTPWERWFGPEQTLRVDTSAVRSPMQSLQYCNLRAKDGICDRLRDLEGARPSIDTVRPDAKVHLFLDETSATFYLDTSGESLFKRGWRHDKGDAPLRENLAAGLLALSGWDPTKPLIDPFCGSGTILIEAAWMALGAPPGIWRPFHFERLRCHDQRLWRDIKDEARSLIAPRLDTPLIGYDINPAVLDAARSNLERSHLTLETIRFEQGDALKIRPETEAGWIVTNPPYGERLEHQDEDFWPSWASNLKQNFANWSVNMISSDLELPRHMRLKPKRRFPLYNGALDCRLFCFDMVPASYRNNEAAPDASEDATSAE</sequence>
<dbReference type="Gene3D" id="3.30.2130.30">
    <property type="match status" value="1"/>
</dbReference>
<gene>
    <name evidence="6" type="ORF">OSH09_06645</name>
</gene>
<feature type="compositionally biased region" description="Basic and acidic residues" evidence="4">
    <location>
        <begin position="44"/>
        <end position="104"/>
    </location>
</feature>
<evidence type="ECO:0000256" key="3">
    <source>
        <dbReference type="PROSITE-ProRule" id="PRU00529"/>
    </source>
</evidence>
<evidence type="ECO:0000313" key="6">
    <source>
        <dbReference type="EMBL" id="MCX5463855.1"/>
    </source>
</evidence>
<dbReference type="InterPro" id="IPR053943">
    <property type="entry name" value="RlmKL-like_Mtase_CS"/>
</dbReference>
<dbReference type="Gene3D" id="3.40.50.150">
    <property type="entry name" value="Vaccinia Virus protein VP39"/>
    <property type="match status" value="1"/>
</dbReference>
<feature type="compositionally biased region" description="Basic and acidic residues" evidence="4">
    <location>
        <begin position="236"/>
        <end position="254"/>
    </location>
</feature>
<keyword evidence="1" id="KW-0489">Methyltransferase</keyword>
<feature type="region of interest" description="Disordered" evidence="4">
    <location>
        <begin position="1"/>
        <end position="541"/>
    </location>
</feature>
<reference evidence="6 7" key="1">
    <citation type="submission" date="2022-11" db="EMBL/GenBank/DDBJ databases">
        <title>Biodiversity and phylogenetic relationships of bacteria.</title>
        <authorList>
            <person name="Machado R.A.R."/>
            <person name="Bhat A."/>
            <person name="Loulou A."/>
            <person name="Kallel S."/>
        </authorList>
    </citation>
    <scope>NUCLEOTIDE SEQUENCE [LARGE SCALE GENOMIC DNA]</scope>
    <source>
        <strain evidence="6 7">DSM 13975</strain>
    </source>
</reference>
<dbReference type="PROSITE" id="PS01261">
    <property type="entry name" value="UPF0020"/>
    <property type="match status" value="1"/>
</dbReference>
<proteinExistence type="predicted"/>
<dbReference type="InterPro" id="IPR029063">
    <property type="entry name" value="SAM-dependent_MTases_sf"/>
</dbReference>
<accession>A0ABT3VNM2</accession>
<feature type="compositionally biased region" description="Basic and acidic residues" evidence="4">
    <location>
        <begin position="161"/>
        <end position="179"/>
    </location>
</feature>
<evidence type="ECO:0000256" key="2">
    <source>
        <dbReference type="ARBA" id="ARBA00022679"/>
    </source>
</evidence>
<feature type="domain" description="THUMP" evidence="5">
    <location>
        <begin position="624"/>
        <end position="735"/>
    </location>
</feature>
<dbReference type="PROSITE" id="PS00092">
    <property type="entry name" value="N6_MTASE"/>
    <property type="match status" value="1"/>
</dbReference>
<dbReference type="PANTHER" id="PTHR47313">
    <property type="entry name" value="RIBOSOMAL RNA LARGE SUBUNIT METHYLTRANSFERASE K/L"/>
    <property type="match status" value="1"/>
</dbReference>
<organism evidence="6 7">
    <name type="scientific">Alcaligenes parafaecalis</name>
    <dbReference type="NCBI Taxonomy" id="171260"/>
    <lineage>
        <taxon>Bacteria</taxon>
        <taxon>Pseudomonadati</taxon>
        <taxon>Pseudomonadota</taxon>
        <taxon>Betaproteobacteria</taxon>
        <taxon>Burkholderiales</taxon>
        <taxon>Alcaligenaceae</taxon>
        <taxon>Alcaligenes</taxon>
    </lineage>
</organism>
<evidence type="ECO:0000313" key="7">
    <source>
        <dbReference type="Proteomes" id="UP001209916"/>
    </source>
</evidence>
<dbReference type="Proteomes" id="UP001209916">
    <property type="component" value="Unassembled WGS sequence"/>
</dbReference>
<comment type="caution">
    <text evidence="6">The sequence shown here is derived from an EMBL/GenBank/DDBJ whole genome shotgun (WGS) entry which is preliminary data.</text>
</comment>
<evidence type="ECO:0000259" key="5">
    <source>
        <dbReference type="PROSITE" id="PS51165"/>
    </source>
</evidence>
<dbReference type="Pfam" id="PF01170">
    <property type="entry name" value="UPF0020"/>
    <property type="match status" value="1"/>
</dbReference>
<evidence type="ECO:0000256" key="1">
    <source>
        <dbReference type="ARBA" id="ARBA00022603"/>
    </source>
</evidence>
<dbReference type="SMART" id="SM00981">
    <property type="entry name" value="THUMP"/>
    <property type="match status" value="1"/>
</dbReference>
<dbReference type="Pfam" id="PF22020">
    <property type="entry name" value="RlmL_1st"/>
    <property type="match status" value="1"/>
</dbReference>
<keyword evidence="3" id="KW-0694">RNA-binding</keyword>
<dbReference type="PANTHER" id="PTHR47313:SF1">
    <property type="entry name" value="RIBOSOMAL RNA LARGE SUBUNIT METHYLTRANSFERASE K_L"/>
    <property type="match status" value="1"/>
</dbReference>
<dbReference type="InterPro" id="IPR004114">
    <property type="entry name" value="THUMP_dom"/>
</dbReference>
<keyword evidence="2" id="KW-0808">Transferase</keyword>
<feature type="compositionally biased region" description="Basic and acidic residues" evidence="4">
    <location>
        <begin position="211"/>
        <end position="229"/>
    </location>
</feature>
<dbReference type="PROSITE" id="PS51165">
    <property type="entry name" value="THUMP"/>
    <property type="match status" value="1"/>
</dbReference>
<feature type="compositionally biased region" description="Low complexity" evidence="4">
    <location>
        <begin position="28"/>
        <end position="37"/>
    </location>
</feature>
<dbReference type="SUPFAM" id="SSF53335">
    <property type="entry name" value="S-adenosyl-L-methionine-dependent methyltransferases"/>
    <property type="match status" value="1"/>
</dbReference>
<dbReference type="InterPro" id="IPR002052">
    <property type="entry name" value="DNA_methylase_N6_adenine_CS"/>
</dbReference>
<keyword evidence="7" id="KW-1185">Reference proteome</keyword>
<dbReference type="CDD" id="cd11715">
    <property type="entry name" value="THUMP_AdoMetMT"/>
    <property type="match status" value="1"/>
</dbReference>